<dbReference type="SUPFAM" id="SSF48726">
    <property type="entry name" value="Immunoglobulin"/>
    <property type="match status" value="1"/>
</dbReference>
<evidence type="ECO:0000313" key="3">
    <source>
        <dbReference type="Proteomes" id="UP001378592"/>
    </source>
</evidence>
<keyword evidence="3" id="KW-1185">Reference proteome</keyword>
<accession>A0AAN9W033</accession>
<reference evidence="2 3" key="1">
    <citation type="submission" date="2024-03" db="EMBL/GenBank/DDBJ databases">
        <title>The genome assembly and annotation of the cricket Gryllus longicercus Weissman &amp; Gray.</title>
        <authorList>
            <person name="Szrajer S."/>
            <person name="Gray D."/>
            <person name="Ylla G."/>
        </authorList>
    </citation>
    <scope>NUCLEOTIDE SEQUENCE [LARGE SCALE GENOMIC DNA]</scope>
    <source>
        <strain evidence="2">DAG 2021-001</strain>
        <tissue evidence="2">Whole body minus gut</tissue>
    </source>
</reference>
<proteinExistence type="predicted"/>
<dbReference type="AlphaFoldDB" id="A0AAN9W033"/>
<name>A0AAN9W033_9ORTH</name>
<dbReference type="InterPro" id="IPR013783">
    <property type="entry name" value="Ig-like_fold"/>
</dbReference>
<dbReference type="InterPro" id="IPR036179">
    <property type="entry name" value="Ig-like_dom_sf"/>
</dbReference>
<feature type="region of interest" description="Disordered" evidence="1">
    <location>
        <begin position="59"/>
        <end position="102"/>
    </location>
</feature>
<evidence type="ECO:0000313" key="2">
    <source>
        <dbReference type="EMBL" id="KAK7866553.1"/>
    </source>
</evidence>
<gene>
    <name evidence="2" type="ORF">R5R35_002880</name>
</gene>
<feature type="compositionally biased region" description="Acidic residues" evidence="1">
    <location>
        <begin position="71"/>
        <end position="82"/>
    </location>
</feature>
<dbReference type="EMBL" id="JAZDUA010000144">
    <property type="protein sequence ID" value="KAK7866553.1"/>
    <property type="molecule type" value="Genomic_DNA"/>
</dbReference>
<organism evidence="2 3">
    <name type="scientific">Gryllus longicercus</name>
    <dbReference type="NCBI Taxonomy" id="2509291"/>
    <lineage>
        <taxon>Eukaryota</taxon>
        <taxon>Metazoa</taxon>
        <taxon>Ecdysozoa</taxon>
        <taxon>Arthropoda</taxon>
        <taxon>Hexapoda</taxon>
        <taxon>Insecta</taxon>
        <taxon>Pterygota</taxon>
        <taxon>Neoptera</taxon>
        <taxon>Polyneoptera</taxon>
        <taxon>Orthoptera</taxon>
        <taxon>Ensifera</taxon>
        <taxon>Gryllidea</taxon>
        <taxon>Grylloidea</taxon>
        <taxon>Gryllidae</taxon>
        <taxon>Gryllinae</taxon>
        <taxon>Gryllus</taxon>
    </lineage>
</organism>
<feature type="region of interest" description="Disordered" evidence="1">
    <location>
        <begin position="125"/>
        <end position="153"/>
    </location>
</feature>
<evidence type="ECO:0008006" key="4">
    <source>
        <dbReference type="Google" id="ProtNLM"/>
    </source>
</evidence>
<comment type="caution">
    <text evidence="2">The sequence shown here is derived from an EMBL/GenBank/DDBJ whole genome shotgun (WGS) entry which is preliminary data.</text>
</comment>
<protein>
    <recommendedName>
        <fullName evidence="4">Immunoglobulin I-set domain-containing protein</fullName>
    </recommendedName>
</protein>
<dbReference type="Proteomes" id="UP001378592">
    <property type="component" value="Unassembled WGS sequence"/>
</dbReference>
<sequence>MVISSEKYDVKQISKSLFETRLVLVVRKFHQKDVGSYRCIAKNSLGEVESGIRLYEIPRSSSNGVRGSDDNYGDSDDDDDDGLNYGSAEDPDDEVGGNTVPQRGHMTHLATLVPPVLGVFKTHDSDNDVVGAPGRGGSRHKGVSSAAGDARPPPHALALLALALAAAGAGAGARRPPV</sequence>
<evidence type="ECO:0000256" key="1">
    <source>
        <dbReference type="SAM" id="MobiDB-lite"/>
    </source>
</evidence>
<dbReference type="Gene3D" id="2.60.40.10">
    <property type="entry name" value="Immunoglobulins"/>
    <property type="match status" value="1"/>
</dbReference>